<accession>A0A345AUQ5</accession>
<proteinExistence type="predicted"/>
<dbReference type="Proteomes" id="UP000255697">
    <property type="component" value="Segment"/>
</dbReference>
<organism evidence="1 2">
    <name type="scientific">Acinetobacter phage vB_ApiM_fHyAci03</name>
    <dbReference type="NCBI Taxonomy" id="2269366"/>
    <lineage>
        <taxon>Viruses</taxon>
        <taxon>Duplodnaviria</taxon>
        <taxon>Heunggongvirae</taxon>
        <taxon>Uroviricota</taxon>
        <taxon>Caudoviricetes</taxon>
        <taxon>Pantevenvirales</taxon>
        <taxon>Straboviridae</taxon>
        <taxon>Twarogvirinae</taxon>
        <taxon>Lazarusvirus</taxon>
        <taxon>Lazarusvirus fhyacithree</taxon>
    </lineage>
</organism>
<sequence length="79" mass="9098">MSKQGALVVKQQREDEKEAKRLARLTAEIRVKEILGTVRTLAEHVGEIIEEHELHFMNFDITQSHGTTEITWYNSSESC</sequence>
<evidence type="ECO:0000313" key="1">
    <source>
        <dbReference type="EMBL" id="AXF40638.1"/>
    </source>
</evidence>
<evidence type="ECO:0000313" key="2">
    <source>
        <dbReference type="Proteomes" id="UP000255697"/>
    </source>
</evidence>
<keyword evidence="2" id="KW-1185">Reference proteome</keyword>
<name>A0A345AUQ5_9CAUD</name>
<gene>
    <name evidence="1" type="ORF">Ac3_069</name>
</gene>
<dbReference type="EMBL" id="MH460829">
    <property type="protein sequence ID" value="AXF40638.1"/>
    <property type="molecule type" value="Genomic_DNA"/>
</dbReference>
<reference evidence="2" key="1">
    <citation type="submission" date="2018-06" db="EMBL/GenBank/DDBJ databases">
        <title>Whole genome analysis of phage vB_ApiM_fHyAci03 infecting Acinetobacter pittii.</title>
        <authorList>
            <person name="Kiljunen S."/>
            <person name="Wicklund A."/>
            <person name="Skurnik M."/>
        </authorList>
    </citation>
    <scope>NUCLEOTIDE SEQUENCE [LARGE SCALE GENOMIC DNA]</scope>
</reference>
<protein>
    <submittedName>
        <fullName evidence="1">Uncharacterized protein</fullName>
    </submittedName>
</protein>